<protein>
    <submittedName>
        <fullName evidence="3">Universal stress protein family protein</fullName>
    </submittedName>
</protein>
<proteinExistence type="inferred from homology"/>
<dbReference type="Gene3D" id="3.40.50.12370">
    <property type="match status" value="1"/>
</dbReference>
<dbReference type="PANTHER" id="PTHR46268">
    <property type="entry name" value="STRESS RESPONSE PROTEIN NHAX"/>
    <property type="match status" value="1"/>
</dbReference>
<dbReference type="STRING" id="1123062.SAMN02745775_106319"/>
<dbReference type="CDD" id="cd00293">
    <property type="entry name" value="USP-like"/>
    <property type="match status" value="1"/>
</dbReference>
<dbReference type="SUPFAM" id="SSF52402">
    <property type="entry name" value="Adenine nucleotide alpha hydrolases-like"/>
    <property type="match status" value="2"/>
</dbReference>
<gene>
    <name evidence="3" type="ORF">SAMN02745775_106319</name>
</gene>
<dbReference type="AlphaFoldDB" id="A0A1I4C3R5"/>
<dbReference type="RefSeq" id="WP_092961144.1">
    <property type="nucleotide sequence ID" value="NZ_FOSQ01000006.1"/>
</dbReference>
<dbReference type="Proteomes" id="UP000199473">
    <property type="component" value="Unassembled WGS sequence"/>
</dbReference>
<accession>A0A1I4C3R5</accession>
<sequence length="281" mass="29605">MAFKDLLVHLDGTDHAMARLDYAAGLAARHGAHLVGLHAVEGGLPLGLTSDMGGASLGLLLAQLRKTAEADAARMRAAFEDRIRRDGLQGEWREAMDMPPEAVALHTRYADLAVLGQPEPGNAQATINEMILEAVLFTAGRPVLMLPYAGSFTPTPQTVLVAWNASKEAARAVHDALPLLQAADQVRVLAVNPRQGIGGHGDVPAADIALHLARHGVAATAQHTVANEIRESDVLLNSATDLGAGLLVMGAYGHSRLREMVLGGVTRGILARMTLPVLLAH</sequence>
<reference evidence="3 4" key="1">
    <citation type="submission" date="2016-10" db="EMBL/GenBank/DDBJ databases">
        <authorList>
            <person name="de Groot N.N."/>
        </authorList>
    </citation>
    <scope>NUCLEOTIDE SEQUENCE [LARGE SCALE GENOMIC DNA]</scope>
    <source>
        <strain evidence="3 4">DSM 19981</strain>
    </source>
</reference>
<organism evidence="3 4">
    <name type="scientific">Falsiroseomonas stagni DSM 19981</name>
    <dbReference type="NCBI Taxonomy" id="1123062"/>
    <lineage>
        <taxon>Bacteria</taxon>
        <taxon>Pseudomonadati</taxon>
        <taxon>Pseudomonadota</taxon>
        <taxon>Alphaproteobacteria</taxon>
        <taxon>Acetobacterales</taxon>
        <taxon>Roseomonadaceae</taxon>
        <taxon>Falsiroseomonas</taxon>
    </lineage>
</organism>
<comment type="similarity">
    <text evidence="1">Belongs to the universal stress protein A family.</text>
</comment>
<dbReference type="InterPro" id="IPR006015">
    <property type="entry name" value="Universal_stress_UspA"/>
</dbReference>
<dbReference type="InterPro" id="IPR006016">
    <property type="entry name" value="UspA"/>
</dbReference>
<evidence type="ECO:0000313" key="4">
    <source>
        <dbReference type="Proteomes" id="UP000199473"/>
    </source>
</evidence>
<feature type="domain" description="UspA" evidence="2">
    <location>
        <begin position="157"/>
        <end position="280"/>
    </location>
</feature>
<dbReference type="OrthoDB" id="9804721at2"/>
<dbReference type="PRINTS" id="PR01438">
    <property type="entry name" value="UNVRSLSTRESS"/>
</dbReference>
<evidence type="ECO:0000259" key="2">
    <source>
        <dbReference type="Pfam" id="PF00582"/>
    </source>
</evidence>
<evidence type="ECO:0000256" key="1">
    <source>
        <dbReference type="ARBA" id="ARBA00008791"/>
    </source>
</evidence>
<dbReference type="Pfam" id="PF00582">
    <property type="entry name" value="Usp"/>
    <property type="match status" value="1"/>
</dbReference>
<dbReference type="EMBL" id="FOSQ01000006">
    <property type="protein sequence ID" value="SFK74771.1"/>
    <property type="molecule type" value="Genomic_DNA"/>
</dbReference>
<dbReference type="PANTHER" id="PTHR46268:SF15">
    <property type="entry name" value="UNIVERSAL STRESS PROTEIN HP_0031"/>
    <property type="match status" value="1"/>
</dbReference>
<name>A0A1I4C3R5_9PROT</name>
<keyword evidence="4" id="KW-1185">Reference proteome</keyword>
<evidence type="ECO:0000313" key="3">
    <source>
        <dbReference type="EMBL" id="SFK74771.1"/>
    </source>
</evidence>